<accession>A0A8H3IXP4</accession>
<name>A0A8H3IXP4_9LECA</name>
<dbReference type="EMBL" id="CAJPDT010000104">
    <property type="protein sequence ID" value="CAF9938035.1"/>
    <property type="molecule type" value="Genomic_DNA"/>
</dbReference>
<keyword evidence="4 7" id="KW-0862">Zinc</keyword>
<proteinExistence type="inferred from homology"/>
<dbReference type="FunFam" id="3.40.50.720:FF:000039">
    <property type="entry name" value="Alcohol dehydrogenase AdhP"/>
    <property type="match status" value="1"/>
</dbReference>
<dbReference type="SUPFAM" id="SSF51735">
    <property type="entry name" value="NAD(P)-binding Rossmann-fold domains"/>
    <property type="match status" value="1"/>
</dbReference>
<evidence type="ECO:0000256" key="7">
    <source>
        <dbReference type="RuleBase" id="RU361277"/>
    </source>
</evidence>
<evidence type="ECO:0000313" key="9">
    <source>
        <dbReference type="EMBL" id="CAF9938035.1"/>
    </source>
</evidence>
<evidence type="ECO:0000256" key="1">
    <source>
        <dbReference type="ARBA" id="ARBA00001947"/>
    </source>
</evidence>
<dbReference type="PROSITE" id="PS00059">
    <property type="entry name" value="ADH_ZINC"/>
    <property type="match status" value="1"/>
</dbReference>
<dbReference type="InterPro" id="IPR013154">
    <property type="entry name" value="ADH-like_N"/>
</dbReference>
<feature type="domain" description="Enoyl reductase (ER)" evidence="8">
    <location>
        <begin position="20"/>
        <end position="326"/>
    </location>
</feature>
<dbReference type="PANTHER" id="PTHR42940">
    <property type="entry name" value="ALCOHOL DEHYDROGENASE 1-RELATED"/>
    <property type="match status" value="1"/>
</dbReference>
<dbReference type="SMART" id="SM00829">
    <property type="entry name" value="PKS_ER"/>
    <property type="match status" value="1"/>
</dbReference>
<dbReference type="AlphaFoldDB" id="A0A8H3IXP4"/>
<dbReference type="OrthoDB" id="1879366at2759"/>
<keyword evidence="5" id="KW-0560">Oxidoreductase</keyword>
<dbReference type="GO" id="GO:0004022">
    <property type="term" value="F:alcohol dehydrogenase (NAD+) activity"/>
    <property type="evidence" value="ECO:0007669"/>
    <property type="project" value="TreeGrafter"/>
</dbReference>
<dbReference type="CDD" id="cd08297">
    <property type="entry name" value="CAD3"/>
    <property type="match status" value="1"/>
</dbReference>
<comment type="similarity">
    <text evidence="2 7">Belongs to the zinc-containing alcohol dehydrogenase family.</text>
</comment>
<organism evidence="9 10">
    <name type="scientific">Imshaugia aleurites</name>
    <dbReference type="NCBI Taxonomy" id="172621"/>
    <lineage>
        <taxon>Eukaryota</taxon>
        <taxon>Fungi</taxon>
        <taxon>Dikarya</taxon>
        <taxon>Ascomycota</taxon>
        <taxon>Pezizomycotina</taxon>
        <taxon>Lecanoromycetes</taxon>
        <taxon>OSLEUM clade</taxon>
        <taxon>Lecanoromycetidae</taxon>
        <taxon>Lecanorales</taxon>
        <taxon>Lecanorineae</taxon>
        <taxon>Parmeliaceae</taxon>
        <taxon>Imshaugia</taxon>
    </lineage>
</organism>
<keyword evidence="3 7" id="KW-0479">Metal-binding</keyword>
<dbReference type="Gene3D" id="3.90.180.10">
    <property type="entry name" value="Medium-chain alcohol dehydrogenases, catalytic domain"/>
    <property type="match status" value="1"/>
</dbReference>
<dbReference type="InterPro" id="IPR013149">
    <property type="entry name" value="ADH-like_C"/>
</dbReference>
<evidence type="ECO:0000256" key="2">
    <source>
        <dbReference type="ARBA" id="ARBA00008072"/>
    </source>
</evidence>
<dbReference type="Proteomes" id="UP000664534">
    <property type="component" value="Unassembled WGS sequence"/>
</dbReference>
<evidence type="ECO:0000259" key="8">
    <source>
        <dbReference type="SMART" id="SM00829"/>
    </source>
</evidence>
<comment type="caution">
    <text evidence="9">The sequence shown here is derived from an EMBL/GenBank/DDBJ whole genome shotgun (WGS) entry which is preliminary data.</text>
</comment>
<dbReference type="Gene3D" id="3.40.50.720">
    <property type="entry name" value="NAD(P)-binding Rossmann-like Domain"/>
    <property type="match status" value="1"/>
</dbReference>
<dbReference type="InterPro" id="IPR020843">
    <property type="entry name" value="ER"/>
</dbReference>
<protein>
    <recommendedName>
        <fullName evidence="8">Enoyl reductase (ER) domain-containing protein</fullName>
    </recommendedName>
</protein>
<dbReference type="InterPro" id="IPR002328">
    <property type="entry name" value="ADH_Zn_CS"/>
</dbReference>
<dbReference type="SUPFAM" id="SSF50129">
    <property type="entry name" value="GroES-like"/>
    <property type="match status" value="1"/>
</dbReference>
<gene>
    <name evidence="9" type="ORF">IMSHALPRED_000637</name>
</gene>
<evidence type="ECO:0000256" key="3">
    <source>
        <dbReference type="ARBA" id="ARBA00022723"/>
    </source>
</evidence>
<dbReference type="PANTHER" id="PTHR42940:SF5">
    <property type="entry name" value="ALCOHOL DEHYDROGENASE 2"/>
    <property type="match status" value="1"/>
</dbReference>
<dbReference type="GO" id="GO:0008270">
    <property type="term" value="F:zinc ion binding"/>
    <property type="evidence" value="ECO:0007669"/>
    <property type="project" value="InterPro"/>
</dbReference>
<dbReference type="InterPro" id="IPR036291">
    <property type="entry name" value="NAD(P)-bd_dom_sf"/>
</dbReference>
<evidence type="ECO:0000256" key="4">
    <source>
        <dbReference type="ARBA" id="ARBA00022833"/>
    </source>
</evidence>
<evidence type="ECO:0000256" key="6">
    <source>
        <dbReference type="ARBA" id="ARBA00023027"/>
    </source>
</evidence>
<reference evidence="9" key="1">
    <citation type="submission" date="2021-03" db="EMBL/GenBank/DDBJ databases">
        <authorList>
            <person name="Tagirdzhanova G."/>
        </authorList>
    </citation>
    <scope>NUCLEOTIDE SEQUENCE</scope>
</reference>
<comment type="cofactor">
    <cofactor evidence="1 7">
        <name>Zn(2+)</name>
        <dbReference type="ChEBI" id="CHEBI:29105"/>
    </cofactor>
</comment>
<sequence length="354" mass="37295">MSEIPKRYKACVYDEPGKISTKIVTLDTPEPGPGEVLINLTHSGVCHSDLSVMQNTFPVPYPTQPGQVGGHEGVGKVVKLGPGSETSTVKVGDRVGVKWVYGTCGRCPQCMAGADALCQEVKISGYYTPGTFQQYCVGPVNYVTPIPDGLSSADAAPMLCAGMTTYAGLRKSKAKSGEWVVISGAGGGLGHIACQLASGGMALRVIGIDAPSKKQVVMNCGAEHFIDVTAHDDTSIEEEVRKMTGGFGASAVLVCTSSHKAYAQALDLLRFDGTLVCIGVPEGAPQPMAKSFAGKLLSKQANACAVLVGTRKDAIECLDFAARGIVRAHIKTEKMEKLTEVSDEPVMNFPRQIR</sequence>
<keyword evidence="6" id="KW-0520">NAD</keyword>
<dbReference type="GO" id="GO:0005737">
    <property type="term" value="C:cytoplasm"/>
    <property type="evidence" value="ECO:0007669"/>
    <property type="project" value="TreeGrafter"/>
</dbReference>
<evidence type="ECO:0000256" key="5">
    <source>
        <dbReference type="ARBA" id="ARBA00023002"/>
    </source>
</evidence>
<dbReference type="Pfam" id="PF08240">
    <property type="entry name" value="ADH_N"/>
    <property type="match status" value="1"/>
</dbReference>
<dbReference type="InterPro" id="IPR011032">
    <property type="entry name" value="GroES-like_sf"/>
</dbReference>
<keyword evidence="10" id="KW-1185">Reference proteome</keyword>
<evidence type="ECO:0000313" key="10">
    <source>
        <dbReference type="Proteomes" id="UP000664534"/>
    </source>
</evidence>
<dbReference type="Pfam" id="PF00107">
    <property type="entry name" value="ADH_zinc_N"/>
    <property type="match status" value="1"/>
</dbReference>